<dbReference type="CDD" id="cd08472">
    <property type="entry name" value="PBP2_CrgA_like_3"/>
    <property type="match status" value="1"/>
</dbReference>
<evidence type="ECO:0000259" key="5">
    <source>
        <dbReference type="PROSITE" id="PS50931"/>
    </source>
</evidence>
<feature type="domain" description="HTH lysR-type" evidence="5">
    <location>
        <begin position="1"/>
        <end position="59"/>
    </location>
</feature>
<dbReference type="AlphaFoldDB" id="A0A1D9M855"/>
<dbReference type="PROSITE" id="PS50931">
    <property type="entry name" value="HTH_LYSR"/>
    <property type="match status" value="1"/>
</dbReference>
<keyword evidence="7" id="KW-1185">Reference proteome</keyword>
<keyword evidence="4" id="KW-0804">Transcription</keyword>
<dbReference type="GO" id="GO:0006351">
    <property type="term" value="P:DNA-templated transcription"/>
    <property type="evidence" value="ECO:0007669"/>
    <property type="project" value="TreeGrafter"/>
</dbReference>
<evidence type="ECO:0000256" key="2">
    <source>
        <dbReference type="ARBA" id="ARBA00023015"/>
    </source>
</evidence>
<dbReference type="Pfam" id="PF03466">
    <property type="entry name" value="LysR_substrate"/>
    <property type="match status" value="1"/>
</dbReference>
<proteinExistence type="inferred from homology"/>
<accession>A0A1D9M855</accession>
<dbReference type="Gene3D" id="1.10.10.10">
    <property type="entry name" value="Winged helix-like DNA-binding domain superfamily/Winged helix DNA-binding domain"/>
    <property type="match status" value="1"/>
</dbReference>
<dbReference type="PANTHER" id="PTHR30537:SF72">
    <property type="entry name" value="LYSR FAMILY TRANSCRIPTIONAL REGULATOR"/>
    <property type="match status" value="1"/>
</dbReference>
<dbReference type="InterPro" id="IPR036388">
    <property type="entry name" value="WH-like_DNA-bd_sf"/>
</dbReference>
<dbReference type="InterPro" id="IPR000847">
    <property type="entry name" value="LysR_HTH_N"/>
</dbReference>
<evidence type="ECO:0000256" key="1">
    <source>
        <dbReference type="ARBA" id="ARBA00009437"/>
    </source>
</evidence>
<dbReference type="InterPro" id="IPR036390">
    <property type="entry name" value="WH_DNA-bd_sf"/>
</dbReference>
<evidence type="ECO:0000256" key="3">
    <source>
        <dbReference type="ARBA" id="ARBA00023125"/>
    </source>
</evidence>
<dbReference type="Gene3D" id="3.40.190.290">
    <property type="match status" value="1"/>
</dbReference>
<dbReference type="RefSeq" id="WP_068768076.1">
    <property type="nucleotide sequence ID" value="NZ_CP017781.1"/>
</dbReference>
<evidence type="ECO:0000313" key="7">
    <source>
        <dbReference type="Proteomes" id="UP000176562"/>
    </source>
</evidence>
<dbReference type="EMBL" id="CP017781">
    <property type="protein sequence ID" value="AOZ68027.1"/>
    <property type="molecule type" value="Genomic_DNA"/>
</dbReference>
<name>A0A1D9M855_9RHOB</name>
<dbReference type="SUPFAM" id="SSF46785">
    <property type="entry name" value="Winged helix' DNA-binding domain"/>
    <property type="match status" value="1"/>
</dbReference>
<dbReference type="Pfam" id="PF00126">
    <property type="entry name" value="HTH_1"/>
    <property type="match status" value="1"/>
</dbReference>
<dbReference type="InterPro" id="IPR058163">
    <property type="entry name" value="LysR-type_TF_proteobact-type"/>
</dbReference>
<sequence length="292" mass="32417">MDRLDAMRVFIRVAERRSFTLAAADLGLPRSSVTEAVKQLEARLGVPLLQRTTRSVSTTLDGEAYLGRCRRILGDVEDAESAFSGTEPSGLLRIDVHGTLARHFILPRLPEFLERHPGIEVYMSENDRYVDLVREGFDCVVRVGELQDSDMIARRIALLEEVTLASPGYLHRHGTPDSLDSLEGHVMVGFRSSATGGLLPLEFTVKGRRREVSLPTRLSVNAAESYIDAARLGFGLVQMPRYHAEVALAAGELVEVLTDFPPSPPPVSVLYPRNRQLSPRLRVFLDWLGAVF</sequence>
<dbReference type="GO" id="GO:0003700">
    <property type="term" value="F:DNA-binding transcription factor activity"/>
    <property type="evidence" value="ECO:0007669"/>
    <property type="project" value="InterPro"/>
</dbReference>
<dbReference type="GO" id="GO:0043565">
    <property type="term" value="F:sequence-specific DNA binding"/>
    <property type="evidence" value="ECO:0007669"/>
    <property type="project" value="TreeGrafter"/>
</dbReference>
<dbReference type="Proteomes" id="UP000176562">
    <property type="component" value="Chromosome"/>
</dbReference>
<dbReference type="PANTHER" id="PTHR30537">
    <property type="entry name" value="HTH-TYPE TRANSCRIPTIONAL REGULATOR"/>
    <property type="match status" value="1"/>
</dbReference>
<dbReference type="KEGG" id="rhp:LPB142_00760"/>
<dbReference type="SUPFAM" id="SSF53850">
    <property type="entry name" value="Periplasmic binding protein-like II"/>
    <property type="match status" value="1"/>
</dbReference>
<dbReference type="FunFam" id="1.10.10.10:FF:000001">
    <property type="entry name" value="LysR family transcriptional regulator"/>
    <property type="match status" value="1"/>
</dbReference>
<comment type="similarity">
    <text evidence="1">Belongs to the LysR transcriptional regulatory family.</text>
</comment>
<evidence type="ECO:0000313" key="6">
    <source>
        <dbReference type="EMBL" id="AOZ68027.1"/>
    </source>
</evidence>
<keyword evidence="3" id="KW-0238">DNA-binding</keyword>
<reference evidence="6 7" key="1">
    <citation type="submission" date="2016-10" db="EMBL/GenBank/DDBJ databases">
        <title>Rhodobacter sp. LPB0142, isolated from sea water.</title>
        <authorList>
            <person name="Kim E."/>
            <person name="Yi H."/>
        </authorList>
    </citation>
    <scope>NUCLEOTIDE SEQUENCE [LARGE SCALE GENOMIC DNA]</scope>
    <source>
        <strain evidence="6 7">LPB0142</strain>
    </source>
</reference>
<organism evidence="6 7">
    <name type="scientific">Rhodobacter xanthinilyticus</name>
    <dbReference type="NCBI Taxonomy" id="1850250"/>
    <lineage>
        <taxon>Bacteria</taxon>
        <taxon>Pseudomonadati</taxon>
        <taxon>Pseudomonadota</taxon>
        <taxon>Alphaproteobacteria</taxon>
        <taxon>Rhodobacterales</taxon>
        <taxon>Rhodobacter group</taxon>
        <taxon>Rhodobacter</taxon>
    </lineage>
</organism>
<dbReference type="STRING" id="1850250.LPB142_00760"/>
<evidence type="ECO:0000256" key="4">
    <source>
        <dbReference type="ARBA" id="ARBA00023163"/>
    </source>
</evidence>
<keyword evidence="2" id="KW-0805">Transcription regulation</keyword>
<dbReference type="InterPro" id="IPR005119">
    <property type="entry name" value="LysR_subst-bd"/>
</dbReference>
<gene>
    <name evidence="6" type="ORF">LPB142_00760</name>
</gene>
<protein>
    <submittedName>
        <fullName evidence="6">LysR family transcriptional regulator</fullName>
    </submittedName>
</protein>